<feature type="transmembrane region" description="Helical" evidence="1">
    <location>
        <begin position="114"/>
        <end position="132"/>
    </location>
</feature>
<dbReference type="Proteomes" id="UP000217790">
    <property type="component" value="Unassembled WGS sequence"/>
</dbReference>
<feature type="transmembrane region" description="Helical" evidence="1">
    <location>
        <begin position="166"/>
        <end position="188"/>
    </location>
</feature>
<keyword evidence="1" id="KW-1133">Transmembrane helix</keyword>
<dbReference type="OrthoDB" id="2873242at2759"/>
<evidence type="ECO:0000313" key="2">
    <source>
        <dbReference type="EMBL" id="PBK92370.1"/>
    </source>
</evidence>
<name>A0A2H3DE22_ARMGA</name>
<proteinExistence type="predicted"/>
<keyword evidence="1" id="KW-0472">Membrane</keyword>
<organism evidence="2 3">
    <name type="scientific">Armillaria gallica</name>
    <name type="common">Bulbous honey fungus</name>
    <name type="synonym">Armillaria bulbosa</name>
    <dbReference type="NCBI Taxonomy" id="47427"/>
    <lineage>
        <taxon>Eukaryota</taxon>
        <taxon>Fungi</taxon>
        <taxon>Dikarya</taxon>
        <taxon>Basidiomycota</taxon>
        <taxon>Agaricomycotina</taxon>
        <taxon>Agaricomycetes</taxon>
        <taxon>Agaricomycetidae</taxon>
        <taxon>Agaricales</taxon>
        <taxon>Marasmiineae</taxon>
        <taxon>Physalacriaceae</taxon>
        <taxon>Armillaria</taxon>
    </lineage>
</organism>
<keyword evidence="3" id="KW-1185">Reference proteome</keyword>
<sequence>MPTATPTAELLLYAGLTALVIGTVWRVALVVRDQGMSRFIRCGLVIIVYLIATSPLAVRSIFVQAISNDKAQGTATYIYSPGWILLSSTSFMANILITNCITIWRCWFLSGRRWMFSIIPGLCFLIGTIFAGFGLYQMIATSASGNTFILYRTVMGPRIMRRTRRLWIRVIVESSVLFIVGPIIFLAVYVMSDMSTGCPMLVVTMIMGLAPILVIAQVPSESASGQHREDSAV</sequence>
<feature type="transmembrane region" description="Helical" evidence="1">
    <location>
        <begin position="82"/>
        <end position="107"/>
    </location>
</feature>
<dbReference type="EMBL" id="KZ293659">
    <property type="protein sequence ID" value="PBK92370.1"/>
    <property type="molecule type" value="Genomic_DNA"/>
</dbReference>
<evidence type="ECO:0000256" key="1">
    <source>
        <dbReference type="SAM" id="Phobius"/>
    </source>
</evidence>
<gene>
    <name evidence="2" type="ORF">ARMGADRAFT_1081159</name>
</gene>
<feature type="transmembrane region" description="Helical" evidence="1">
    <location>
        <begin position="43"/>
        <end position="62"/>
    </location>
</feature>
<reference evidence="3" key="1">
    <citation type="journal article" date="2017" name="Nat. Ecol. Evol.">
        <title>Genome expansion and lineage-specific genetic innovations in the forest pathogenic fungi Armillaria.</title>
        <authorList>
            <person name="Sipos G."/>
            <person name="Prasanna A.N."/>
            <person name="Walter M.C."/>
            <person name="O'Connor E."/>
            <person name="Balint B."/>
            <person name="Krizsan K."/>
            <person name="Kiss B."/>
            <person name="Hess J."/>
            <person name="Varga T."/>
            <person name="Slot J."/>
            <person name="Riley R."/>
            <person name="Boka B."/>
            <person name="Rigling D."/>
            <person name="Barry K."/>
            <person name="Lee J."/>
            <person name="Mihaltcheva S."/>
            <person name="LaButti K."/>
            <person name="Lipzen A."/>
            <person name="Waldron R."/>
            <person name="Moloney N.M."/>
            <person name="Sperisen C."/>
            <person name="Kredics L."/>
            <person name="Vagvoelgyi C."/>
            <person name="Patrignani A."/>
            <person name="Fitzpatrick D."/>
            <person name="Nagy I."/>
            <person name="Doyle S."/>
            <person name="Anderson J.B."/>
            <person name="Grigoriev I.V."/>
            <person name="Gueldener U."/>
            <person name="Muensterkoetter M."/>
            <person name="Nagy L.G."/>
        </authorList>
    </citation>
    <scope>NUCLEOTIDE SEQUENCE [LARGE SCALE GENOMIC DNA]</scope>
    <source>
        <strain evidence="3">Ar21-2</strain>
    </source>
</reference>
<feature type="transmembrane region" description="Helical" evidence="1">
    <location>
        <begin position="12"/>
        <end position="31"/>
    </location>
</feature>
<protein>
    <submittedName>
        <fullName evidence="2">Uncharacterized protein</fullName>
    </submittedName>
</protein>
<dbReference type="InParanoid" id="A0A2H3DE22"/>
<keyword evidence="1" id="KW-0812">Transmembrane</keyword>
<accession>A0A2H3DE22</accession>
<feature type="transmembrane region" description="Helical" evidence="1">
    <location>
        <begin position="200"/>
        <end position="218"/>
    </location>
</feature>
<evidence type="ECO:0000313" key="3">
    <source>
        <dbReference type="Proteomes" id="UP000217790"/>
    </source>
</evidence>
<dbReference type="AlphaFoldDB" id="A0A2H3DE22"/>